<dbReference type="InterPro" id="IPR032311">
    <property type="entry name" value="DUF4982"/>
</dbReference>
<dbReference type="PRINTS" id="PR00132">
    <property type="entry name" value="GLHYDRLASE2"/>
</dbReference>
<dbReference type="InterPro" id="IPR006101">
    <property type="entry name" value="Glyco_hydro_2"/>
</dbReference>
<evidence type="ECO:0000259" key="5">
    <source>
        <dbReference type="Pfam" id="PF02836"/>
    </source>
</evidence>
<dbReference type="InterPro" id="IPR006104">
    <property type="entry name" value="Glyco_hydro_2_N"/>
</dbReference>
<dbReference type="Gene3D" id="3.20.20.80">
    <property type="entry name" value="Glycosidases"/>
    <property type="match status" value="1"/>
</dbReference>
<evidence type="ECO:0000259" key="7">
    <source>
        <dbReference type="Pfam" id="PF16355"/>
    </source>
</evidence>
<dbReference type="EMBL" id="CP058649">
    <property type="protein sequence ID" value="QUI25445.1"/>
    <property type="molecule type" value="Genomic_DNA"/>
</dbReference>
<evidence type="ECO:0000259" key="6">
    <source>
        <dbReference type="Pfam" id="PF02837"/>
    </source>
</evidence>
<dbReference type="KEGG" id="vpy:HZI73_25500"/>
<dbReference type="InterPro" id="IPR013783">
    <property type="entry name" value="Ig-like_fold"/>
</dbReference>
<dbReference type="RefSeq" id="WP_212696150.1">
    <property type="nucleotide sequence ID" value="NZ_CP058649.1"/>
</dbReference>
<dbReference type="SUPFAM" id="SSF49785">
    <property type="entry name" value="Galactose-binding domain-like"/>
    <property type="match status" value="1"/>
</dbReference>
<dbReference type="AlphaFoldDB" id="A0A8J8MP79"/>
<dbReference type="Pfam" id="PF00703">
    <property type="entry name" value="Glyco_hydro_2"/>
    <property type="match status" value="1"/>
</dbReference>
<evidence type="ECO:0000259" key="8">
    <source>
        <dbReference type="Pfam" id="PF18565"/>
    </source>
</evidence>
<feature type="domain" description="Glycoside hydrolase family 2" evidence="8">
    <location>
        <begin position="716"/>
        <end position="815"/>
    </location>
</feature>
<keyword evidence="2 9" id="KW-0378">Hydrolase</keyword>
<keyword evidence="3" id="KW-0326">Glycosidase</keyword>
<sequence length="822" mass="93610">MMKGQIMDFNDHWKFLLSGESSLEKMSVDDTHWRMMDLPHDWSVEFPFDEDLGEGCTGYLPGGIGWYRKHFMTPEDSDPCSVLLNFDGIYNHATIFVNGQEVTHRPYGYVPITINVTDYLRPQGEDNVIAVRVDHSRYADSRWYTGSGIYRKVKMMVVEPLYIPFGGTYVTTPVIDHDQATVHVDVTVANDAAHDSTFKMVHEIMDPHGKKIAEVNGTFHVPHESQKNIAMDITVTSPLLWDVLKPNVYQITTSLYKDADKIQSYTTSFGIRSIRFDVNEGFFINGTNRLIKGVCLHHDGGIVGAAVPMGVWERRLKKLMEGGCNAIRCAHNPPSEEFLDLCDRLGLLVQNEFFDEWDNPKDKRLNTYERHDDYISRGYAEDFQKWAEKDLHDIMIRDRNHPCIIQWSIGNEIEWPYAPVIKATGYFDADASGNYFWTQPPYGPEKIKERYQQLSKETYTIEKTAQKLSDWTKALDTTRPVIANCILPSGSHAAGATDAMDMVGYSYRRIMYDFLHEAYPDKIMMGTENLGQWHEWKAVLDRPFISGIYIWTGIDYLGESHNAWPKKSTHSGLLNLAGFEKPSYHMMKSLWLEEPVIAIYTQKASNSIFKPNASGVLEDTTQGGWEQRLWYWHTTNPYWNYTEGEETVVEVYTNCQEVELFLNDTSLGRKALEAFDDHIMKWAVPFSSGQLTAVGYNDKGPSTDTSLITTGDITGIELLMDKDVIHANKEDVVHVTAQLVDGQHHPIRCREAVIDFHVEGDCRILGVDNGYYASTQNFQSTQINTHEGRCLMLLQAQDIKGLVRITASSQGITSSVADLHIQ</sequence>
<dbReference type="SUPFAM" id="SSF51445">
    <property type="entry name" value="(Trans)glycosidases"/>
    <property type="match status" value="1"/>
</dbReference>
<proteinExistence type="inferred from homology"/>
<reference evidence="9" key="1">
    <citation type="submission" date="2020-07" db="EMBL/GenBank/DDBJ databases">
        <title>Vallitalea pronyensis genome.</title>
        <authorList>
            <person name="Postec A."/>
        </authorList>
    </citation>
    <scope>NUCLEOTIDE SEQUENCE</scope>
    <source>
        <strain evidence="9">FatNI3</strain>
    </source>
</reference>
<dbReference type="Pfam" id="PF02837">
    <property type="entry name" value="Glyco_hydro_2_N"/>
    <property type="match status" value="1"/>
</dbReference>
<dbReference type="GO" id="GO:0005975">
    <property type="term" value="P:carbohydrate metabolic process"/>
    <property type="evidence" value="ECO:0007669"/>
    <property type="project" value="InterPro"/>
</dbReference>
<comment type="similarity">
    <text evidence="1">Belongs to the glycosyl hydrolase 2 family.</text>
</comment>
<dbReference type="InterPro" id="IPR051913">
    <property type="entry name" value="GH2_Domain-Containing"/>
</dbReference>
<dbReference type="PANTHER" id="PTHR42732">
    <property type="entry name" value="BETA-GALACTOSIDASE"/>
    <property type="match status" value="1"/>
</dbReference>
<dbReference type="SUPFAM" id="SSF49303">
    <property type="entry name" value="beta-Galactosidase/glucuronidase domain"/>
    <property type="match status" value="1"/>
</dbReference>
<evidence type="ECO:0000313" key="10">
    <source>
        <dbReference type="Proteomes" id="UP000683246"/>
    </source>
</evidence>
<protein>
    <submittedName>
        <fullName evidence="9">Glycoside hydrolase family 2 protein</fullName>
    </submittedName>
</protein>
<dbReference type="Pfam" id="PF18565">
    <property type="entry name" value="Glyco_hydro2_C5"/>
    <property type="match status" value="1"/>
</dbReference>
<feature type="domain" description="DUF4982" evidence="7">
    <location>
        <begin position="644"/>
        <end position="699"/>
    </location>
</feature>
<dbReference type="InterPro" id="IPR008979">
    <property type="entry name" value="Galactose-bd-like_sf"/>
</dbReference>
<keyword evidence="10" id="KW-1185">Reference proteome</keyword>
<name>A0A8J8MP79_9FIRM</name>
<dbReference type="Pfam" id="PF02836">
    <property type="entry name" value="Glyco_hydro_2_C"/>
    <property type="match status" value="1"/>
</dbReference>
<evidence type="ECO:0000259" key="4">
    <source>
        <dbReference type="Pfam" id="PF00703"/>
    </source>
</evidence>
<dbReference type="InterPro" id="IPR017853">
    <property type="entry name" value="GH"/>
</dbReference>
<dbReference type="Proteomes" id="UP000683246">
    <property type="component" value="Chromosome"/>
</dbReference>
<evidence type="ECO:0000256" key="2">
    <source>
        <dbReference type="ARBA" id="ARBA00022801"/>
    </source>
</evidence>
<dbReference type="Gene3D" id="2.60.120.260">
    <property type="entry name" value="Galactose-binding domain-like"/>
    <property type="match status" value="1"/>
</dbReference>
<organism evidence="9 10">
    <name type="scientific">Vallitalea pronyensis</name>
    <dbReference type="NCBI Taxonomy" id="1348613"/>
    <lineage>
        <taxon>Bacteria</taxon>
        <taxon>Bacillati</taxon>
        <taxon>Bacillota</taxon>
        <taxon>Clostridia</taxon>
        <taxon>Lachnospirales</taxon>
        <taxon>Vallitaleaceae</taxon>
        <taxon>Vallitalea</taxon>
    </lineage>
</organism>
<gene>
    <name evidence="9" type="ORF">HZI73_25500</name>
</gene>
<dbReference type="InterPro" id="IPR036156">
    <property type="entry name" value="Beta-gal/glucu_dom_sf"/>
</dbReference>
<evidence type="ECO:0000256" key="1">
    <source>
        <dbReference type="ARBA" id="ARBA00007401"/>
    </source>
</evidence>
<dbReference type="GO" id="GO:0004553">
    <property type="term" value="F:hydrolase activity, hydrolyzing O-glycosyl compounds"/>
    <property type="evidence" value="ECO:0007669"/>
    <property type="project" value="InterPro"/>
</dbReference>
<dbReference type="Pfam" id="PF16355">
    <property type="entry name" value="DUF4982"/>
    <property type="match status" value="1"/>
</dbReference>
<feature type="domain" description="Glycoside hydrolase family 2 immunoglobulin-like beta-sandwich" evidence="4">
    <location>
        <begin position="169"/>
        <end position="272"/>
    </location>
</feature>
<evidence type="ECO:0000256" key="3">
    <source>
        <dbReference type="ARBA" id="ARBA00023295"/>
    </source>
</evidence>
<dbReference type="InterPro" id="IPR006102">
    <property type="entry name" value="Ig-like_GH2"/>
</dbReference>
<dbReference type="Gene3D" id="2.60.40.10">
    <property type="entry name" value="Immunoglobulins"/>
    <property type="match status" value="3"/>
</dbReference>
<accession>A0A8J8MP79</accession>
<dbReference type="InterPro" id="IPR040605">
    <property type="entry name" value="Glyco_hydro2_dom5"/>
</dbReference>
<feature type="domain" description="Glycoside hydrolase family 2 catalytic" evidence="5">
    <location>
        <begin position="280"/>
        <end position="413"/>
    </location>
</feature>
<feature type="domain" description="Glycosyl hydrolases family 2 sugar binding" evidence="6">
    <location>
        <begin position="63"/>
        <end position="156"/>
    </location>
</feature>
<dbReference type="InterPro" id="IPR006103">
    <property type="entry name" value="Glyco_hydro_2_cat"/>
</dbReference>
<evidence type="ECO:0000313" key="9">
    <source>
        <dbReference type="EMBL" id="QUI25445.1"/>
    </source>
</evidence>
<dbReference type="PANTHER" id="PTHR42732:SF1">
    <property type="entry name" value="BETA-MANNOSIDASE"/>
    <property type="match status" value="1"/>
</dbReference>